<feature type="domain" description="DOG1" evidence="10">
    <location>
        <begin position="199"/>
        <end position="409"/>
    </location>
</feature>
<keyword evidence="3" id="KW-0805">Transcription regulation</keyword>
<dbReference type="OrthoDB" id="2015618at2759"/>
<evidence type="ECO:0000256" key="3">
    <source>
        <dbReference type="ARBA" id="ARBA00023015"/>
    </source>
</evidence>
<dbReference type="InterPro" id="IPR025422">
    <property type="entry name" value="TGA_domain"/>
</dbReference>
<dbReference type="InterPro" id="IPR004827">
    <property type="entry name" value="bZIP"/>
</dbReference>
<dbReference type="PANTHER" id="PTHR45693:SF36">
    <property type="entry name" value="TRANSCRIPTION FACTOR TGA4"/>
    <property type="match status" value="1"/>
</dbReference>
<evidence type="ECO:0000256" key="1">
    <source>
        <dbReference type="ARBA" id="ARBA00004123"/>
    </source>
</evidence>
<dbReference type="FunFam" id="1.20.5.170:FF:000019">
    <property type="entry name" value="BZIP family transcription factor"/>
    <property type="match status" value="1"/>
</dbReference>
<evidence type="ECO:0000256" key="5">
    <source>
        <dbReference type="ARBA" id="ARBA00023159"/>
    </source>
</evidence>
<proteinExistence type="inferred from homology"/>
<dbReference type="Proteomes" id="UP000634136">
    <property type="component" value="Unassembled WGS sequence"/>
</dbReference>
<dbReference type="SMART" id="SM00338">
    <property type="entry name" value="BRLZ"/>
    <property type="match status" value="1"/>
</dbReference>
<dbReference type="Pfam" id="PF00170">
    <property type="entry name" value="bZIP_1"/>
    <property type="match status" value="1"/>
</dbReference>
<keyword evidence="5" id="KW-0010">Activator</keyword>
<comment type="similarity">
    <text evidence="2">Belongs to the bZIP family.</text>
</comment>
<dbReference type="CDD" id="cd14708">
    <property type="entry name" value="bZIP_HBP1b-like"/>
    <property type="match status" value="1"/>
</dbReference>
<dbReference type="Pfam" id="PF14144">
    <property type="entry name" value="DOG1"/>
    <property type="match status" value="1"/>
</dbReference>
<evidence type="ECO:0000256" key="8">
    <source>
        <dbReference type="SAM" id="Coils"/>
    </source>
</evidence>
<reference evidence="11" key="1">
    <citation type="submission" date="2020-09" db="EMBL/GenBank/DDBJ databases">
        <title>Genome-Enabled Discovery of Anthraquinone Biosynthesis in Senna tora.</title>
        <authorList>
            <person name="Kang S.-H."/>
            <person name="Pandey R.P."/>
            <person name="Lee C.-M."/>
            <person name="Sim J.-S."/>
            <person name="Jeong J.-T."/>
            <person name="Choi B.-S."/>
            <person name="Jung M."/>
            <person name="Ginzburg D."/>
            <person name="Zhao K."/>
            <person name="Won S.Y."/>
            <person name="Oh T.-J."/>
            <person name="Yu Y."/>
            <person name="Kim N.-H."/>
            <person name="Lee O.R."/>
            <person name="Lee T.-H."/>
            <person name="Bashyal P."/>
            <person name="Kim T.-S."/>
            <person name="Lee W.-H."/>
            <person name="Kawkins C."/>
            <person name="Kim C.-K."/>
            <person name="Kim J.S."/>
            <person name="Ahn B.O."/>
            <person name="Rhee S.Y."/>
            <person name="Sohng J.K."/>
        </authorList>
    </citation>
    <scope>NUCLEOTIDE SEQUENCE</scope>
    <source>
        <tissue evidence="11">Leaf</tissue>
    </source>
</reference>
<dbReference type="AlphaFoldDB" id="A0A834X891"/>
<protein>
    <submittedName>
        <fullName evidence="11">Transcription factor TGA4-like</fullName>
    </submittedName>
</protein>
<evidence type="ECO:0000259" key="10">
    <source>
        <dbReference type="PROSITE" id="PS51806"/>
    </source>
</evidence>
<dbReference type="SUPFAM" id="SSF57959">
    <property type="entry name" value="Leucine zipper domain"/>
    <property type="match status" value="1"/>
</dbReference>
<feature type="compositionally biased region" description="Basic and acidic residues" evidence="9">
    <location>
        <begin position="65"/>
        <end position="77"/>
    </location>
</feature>
<keyword evidence="12" id="KW-1185">Reference proteome</keyword>
<keyword evidence="8" id="KW-0175">Coiled coil</keyword>
<dbReference type="GO" id="GO:0000976">
    <property type="term" value="F:transcription cis-regulatory region binding"/>
    <property type="evidence" value="ECO:0007669"/>
    <property type="project" value="UniProtKB-ARBA"/>
</dbReference>
<evidence type="ECO:0000313" key="11">
    <source>
        <dbReference type="EMBL" id="KAF7840009.1"/>
    </source>
</evidence>
<dbReference type="Gene3D" id="1.20.5.170">
    <property type="match status" value="1"/>
</dbReference>
<keyword evidence="6" id="KW-0804">Transcription</keyword>
<keyword evidence="7" id="KW-0539">Nucleus</keyword>
<dbReference type="GO" id="GO:0006351">
    <property type="term" value="P:DNA-templated transcription"/>
    <property type="evidence" value="ECO:0007669"/>
    <property type="project" value="InterPro"/>
</dbReference>
<accession>A0A834X891</accession>
<name>A0A834X891_9FABA</name>
<comment type="subcellular location">
    <subcellularLocation>
        <location evidence="1">Nucleus</location>
    </subcellularLocation>
</comment>
<comment type="caution">
    <text evidence="11">The sequence shown here is derived from an EMBL/GenBank/DDBJ whole genome shotgun (WGS) entry which is preliminary data.</text>
</comment>
<evidence type="ECO:0000256" key="4">
    <source>
        <dbReference type="ARBA" id="ARBA00023125"/>
    </source>
</evidence>
<sequence length="414" mass="47309">MNSPSTQFVSSRRMGVYDPIHQINMWGENFKSNGNLSALIGEADMKLDLQPEDASHGTVGTSKMYDQEANKPTDKVRASPRPPAIEKNKDYVSLNSWHFELLSILNISRKCNVQFKLCLNANVDILFLIFIQRRLAQNREAARKSRLRKKAYVQQLESSRLKLIQLEQELDHARQQGLYMSGGLDSNHLGFPGTVNSGITTFEMEYGHWIEEHNRQICELRGALNAHIGDMELRILVDNIMSHYFELFRMKSAAAKADVFYVMFGMWKTTAERFFLWIGGFRPSELLKVIVPMIEPLTEQQRLDVSNLGQSCQQAEDALSQGMDKLQQTLAETVADGQLVEGTYIPQMATAMEKMEALVSFVNQADHLRQETLQQMFRILTIRQAARYLLAQGEYSQRLRALSSLWANRPREPA</sequence>
<evidence type="ECO:0000256" key="7">
    <source>
        <dbReference type="ARBA" id="ARBA00023242"/>
    </source>
</evidence>
<organism evidence="11 12">
    <name type="scientific">Senna tora</name>
    <dbReference type="NCBI Taxonomy" id="362788"/>
    <lineage>
        <taxon>Eukaryota</taxon>
        <taxon>Viridiplantae</taxon>
        <taxon>Streptophyta</taxon>
        <taxon>Embryophyta</taxon>
        <taxon>Tracheophyta</taxon>
        <taxon>Spermatophyta</taxon>
        <taxon>Magnoliopsida</taxon>
        <taxon>eudicotyledons</taxon>
        <taxon>Gunneridae</taxon>
        <taxon>Pentapetalae</taxon>
        <taxon>rosids</taxon>
        <taxon>fabids</taxon>
        <taxon>Fabales</taxon>
        <taxon>Fabaceae</taxon>
        <taxon>Caesalpinioideae</taxon>
        <taxon>Cassia clade</taxon>
        <taxon>Senna</taxon>
    </lineage>
</organism>
<dbReference type="EMBL" id="JAAIUW010000003">
    <property type="protein sequence ID" value="KAF7840009.1"/>
    <property type="molecule type" value="Genomic_DNA"/>
</dbReference>
<dbReference type="PROSITE" id="PS51806">
    <property type="entry name" value="DOG1"/>
    <property type="match status" value="1"/>
</dbReference>
<dbReference type="GO" id="GO:0005634">
    <property type="term" value="C:nucleus"/>
    <property type="evidence" value="ECO:0007669"/>
    <property type="project" value="UniProtKB-SubCell"/>
</dbReference>
<feature type="region of interest" description="Disordered" evidence="9">
    <location>
        <begin position="65"/>
        <end position="84"/>
    </location>
</feature>
<evidence type="ECO:0000313" key="12">
    <source>
        <dbReference type="Proteomes" id="UP000634136"/>
    </source>
</evidence>
<dbReference type="PANTHER" id="PTHR45693">
    <property type="entry name" value="TRANSCRIPTION FACTOR TGA9"/>
    <property type="match status" value="1"/>
</dbReference>
<evidence type="ECO:0000256" key="2">
    <source>
        <dbReference type="ARBA" id="ARBA00007163"/>
    </source>
</evidence>
<evidence type="ECO:0000256" key="9">
    <source>
        <dbReference type="SAM" id="MobiDB-lite"/>
    </source>
</evidence>
<dbReference type="GO" id="GO:0003700">
    <property type="term" value="F:DNA-binding transcription factor activity"/>
    <property type="evidence" value="ECO:0007669"/>
    <property type="project" value="InterPro"/>
</dbReference>
<feature type="coiled-coil region" evidence="8">
    <location>
        <begin position="149"/>
        <end position="176"/>
    </location>
</feature>
<dbReference type="InterPro" id="IPR046347">
    <property type="entry name" value="bZIP_sf"/>
</dbReference>
<evidence type="ECO:0000256" key="6">
    <source>
        <dbReference type="ARBA" id="ARBA00023163"/>
    </source>
</evidence>
<keyword evidence="4" id="KW-0238">DNA-binding</keyword>
<dbReference type="PROSITE" id="PS00036">
    <property type="entry name" value="BZIP_BASIC"/>
    <property type="match status" value="1"/>
</dbReference>
<gene>
    <name evidence="11" type="ORF">G2W53_008491</name>
</gene>